<protein>
    <submittedName>
        <fullName evidence="1">Uncharacterized protein</fullName>
    </submittedName>
</protein>
<dbReference type="EMBL" id="UINC01002420">
    <property type="protein sequence ID" value="SUZ96475.1"/>
    <property type="molecule type" value="Genomic_DNA"/>
</dbReference>
<name>A0A381RX98_9ZZZZ</name>
<proteinExistence type="predicted"/>
<accession>A0A381RX98</accession>
<dbReference type="AlphaFoldDB" id="A0A381RX98"/>
<organism evidence="1">
    <name type="scientific">marine metagenome</name>
    <dbReference type="NCBI Taxonomy" id="408172"/>
    <lineage>
        <taxon>unclassified sequences</taxon>
        <taxon>metagenomes</taxon>
        <taxon>ecological metagenomes</taxon>
    </lineage>
</organism>
<sequence length="91" mass="9724">MLVGALLFPSVISNTRYKGQVSVPPRSLLQTDVLDGYPVKDVVAIVRSTDSYHFSIDGVLVGVPLGCGCFIEFSFFFACADHALVSGCAHT</sequence>
<gene>
    <name evidence="1" type="ORF">METZ01_LOCUS49329</name>
</gene>
<evidence type="ECO:0000313" key="1">
    <source>
        <dbReference type="EMBL" id="SUZ96475.1"/>
    </source>
</evidence>
<feature type="non-terminal residue" evidence="1">
    <location>
        <position position="91"/>
    </location>
</feature>
<reference evidence="1" key="1">
    <citation type="submission" date="2018-05" db="EMBL/GenBank/DDBJ databases">
        <authorList>
            <person name="Lanie J.A."/>
            <person name="Ng W.-L."/>
            <person name="Kazmierczak K.M."/>
            <person name="Andrzejewski T.M."/>
            <person name="Davidsen T.M."/>
            <person name="Wayne K.J."/>
            <person name="Tettelin H."/>
            <person name="Glass J.I."/>
            <person name="Rusch D."/>
            <person name="Podicherti R."/>
            <person name="Tsui H.-C.T."/>
            <person name="Winkler M.E."/>
        </authorList>
    </citation>
    <scope>NUCLEOTIDE SEQUENCE</scope>
</reference>